<dbReference type="PANTHER" id="PTHR44998:SF1">
    <property type="entry name" value="UDP-N-ACETYLGLUCOSAMINE--PEPTIDE N-ACETYLGLUCOSAMINYLTRANSFERASE 110 KDA SUBUNIT"/>
    <property type="match status" value="1"/>
</dbReference>
<dbReference type="Pfam" id="PF00515">
    <property type="entry name" value="TPR_1"/>
    <property type="match status" value="1"/>
</dbReference>
<gene>
    <name evidence="3" type="ORF">EDC28_103237</name>
</gene>
<keyword evidence="4" id="KW-1185">Reference proteome</keyword>
<dbReference type="Gene3D" id="1.25.40.10">
    <property type="entry name" value="Tetratricopeptide repeat domain"/>
    <property type="match status" value="1"/>
</dbReference>
<organism evidence="3 4">
    <name type="scientific">Gallaecimonas pentaromativorans</name>
    <dbReference type="NCBI Taxonomy" id="584787"/>
    <lineage>
        <taxon>Bacteria</taxon>
        <taxon>Pseudomonadati</taxon>
        <taxon>Pseudomonadota</taxon>
        <taxon>Gammaproteobacteria</taxon>
        <taxon>Enterobacterales</taxon>
        <taxon>Gallaecimonadaceae</taxon>
        <taxon>Gallaecimonas</taxon>
    </lineage>
</organism>
<dbReference type="Pfam" id="PF13181">
    <property type="entry name" value="TPR_8"/>
    <property type="match status" value="1"/>
</dbReference>
<keyword evidence="1" id="KW-0802">TPR repeat</keyword>
<sequence>MAHRRTRLFTVTLLLLAVGGCVTQTYDGQGNPVSTKEFDPKAAAKSRMQLGLAYLRSGDSAQAKMNLLKAQEYAPDMPDVYYSLGYYYQSVGETSDAEEAYRRAISLDPDNGEALNNFGAFLCGIGRYEDAIPYFLKAVKAKGYIKIAGAYENAATCSRLEGNIGKAEQYYASALSHDGRRASSLLGMSEVLYDKADYSGAKGYLQRFEKVARPNPQSLFLGLKVAKATGDRQGVQQYGEELISKFPDSPFSQQYRSNKF</sequence>
<dbReference type="RefSeq" id="WP_050657249.1">
    <property type="nucleotide sequence ID" value="NZ_JBLXEP010000016.1"/>
</dbReference>
<dbReference type="EMBL" id="RJUL01000003">
    <property type="protein sequence ID" value="ROQ28644.1"/>
    <property type="molecule type" value="Genomic_DNA"/>
</dbReference>
<dbReference type="Pfam" id="PF13374">
    <property type="entry name" value="TPR_10"/>
    <property type="match status" value="1"/>
</dbReference>
<keyword evidence="2" id="KW-0732">Signal</keyword>
<dbReference type="STRING" id="584787.GCA_001247655_00169"/>
<comment type="caution">
    <text evidence="3">The sequence shown here is derived from an EMBL/GenBank/DDBJ whole genome shotgun (WGS) entry which is preliminary data.</text>
</comment>
<dbReference type="GO" id="GO:0006493">
    <property type="term" value="P:protein O-linked glycosylation"/>
    <property type="evidence" value="ECO:0007669"/>
    <property type="project" value="TreeGrafter"/>
</dbReference>
<dbReference type="AlphaFoldDB" id="A0A3N1P9H4"/>
<dbReference type="InterPro" id="IPR011990">
    <property type="entry name" value="TPR-like_helical_dom_sf"/>
</dbReference>
<dbReference type="SUPFAM" id="SSF48452">
    <property type="entry name" value="TPR-like"/>
    <property type="match status" value="1"/>
</dbReference>
<name>A0A3N1P9H4_9GAMM</name>
<evidence type="ECO:0000256" key="2">
    <source>
        <dbReference type="SAM" id="SignalP"/>
    </source>
</evidence>
<dbReference type="InterPro" id="IPR019734">
    <property type="entry name" value="TPR_rpt"/>
</dbReference>
<dbReference type="Proteomes" id="UP000268033">
    <property type="component" value="Unassembled WGS sequence"/>
</dbReference>
<feature type="repeat" description="TPR" evidence="1">
    <location>
        <begin position="78"/>
        <end position="111"/>
    </location>
</feature>
<dbReference type="NCBIfam" id="TIGR02521">
    <property type="entry name" value="type_IV_pilW"/>
    <property type="match status" value="1"/>
</dbReference>
<dbReference type="SMART" id="SM00028">
    <property type="entry name" value="TPR"/>
    <property type="match status" value="4"/>
</dbReference>
<dbReference type="InterPro" id="IPR013360">
    <property type="entry name" value="Pilus_4_PilW"/>
</dbReference>
<accession>A0A3N1P9H4</accession>
<proteinExistence type="predicted"/>
<feature type="chain" id="PRO_5018145030" evidence="2">
    <location>
        <begin position="24"/>
        <end position="260"/>
    </location>
</feature>
<evidence type="ECO:0000313" key="3">
    <source>
        <dbReference type="EMBL" id="ROQ28644.1"/>
    </source>
</evidence>
<dbReference type="PROSITE" id="PS50293">
    <property type="entry name" value="TPR_REGION"/>
    <property type="match status" value="1"/>
</dbReference>
<evidence type="ECO:0000313" key="4">
    <source>
        <dbReference type="Proteomes" id="UP000268033"/>
    </source>
</evidence>
<feature type="signal peptide" evidence="2">
    <location>
        <begin position="1"/>
        <end position="23"/>
    </location>
</feature>
<dbReference type="PROSITE" id="PS50005">
    <property type="entry name" value="TPR"/>
    <property type="match status" value="2"/>
</dbReference>
<reference evidence="3 4" key="1">
    <citation type="submission" date="2018-11" db="EMBL/GenBank/DDBJ databases">
        <title>Genomic Encyclopedia of Type Strains, Phase IV (KMG-IV): sequencing the most valuable type-strain genomes for metagenomic binning, comparative biology and taxonomic classification.</title>
        <authorList>
            <person name="Goeker M."/>
        </authorList>
    </citation>
    <scope>NUCLEOTIDE SEQUENCE [LARGE SCALE GENOMIC DNA]</scope>
    <source>
        <strain evidence="3 4">DSM 21945</strain>
    </source>
</reference>
<evidence type="ECO:0000256" key="1">
    <source>
        <dbReference type="PROSITE-ProRule" id="PRU00339"/>
    </source>
</evidence>
<dbReference type="GO" id="GO:0016757">
    <property type="term" value="F:glycosyltransferase activity"/>
    <property type="evidence" value="ECO:0007669"/>
    <property type="project" value="TreeGrafter"/>
</dbReference>
<dbReference type="OrthoDB" id="9814042at2"/>
<dbReference type="PANTHER" id="PTHR44998">
    <property type="match status" value="1"/>
</dbReference>
<feature type="repeat" description="TPR" evidence="1">
    <location>
        <begin position="44"/>
        <end position="77"/>
    </location>
</feature>
<dbReference type="PROSITE" id="PS51257">
    <property type="entry name" value="PROKAR_LIPOPROTEIN"/>
    <property type="match status" value="1"/>
</dbReference>
<protein>
    <submittedName>
        <fullName evidence="3">Type IV pilus assembly protein PilF</fullName>
    </submittedName>
</protein>